<proteinExistence type="predicted"/>
<name>A0A238IYQ1_9RHOB</name>
<sequence length="42" mass="4331">MRAIIYAALALVVISVGSNVVLRSAGFSIEEKTSGPAVRLGN</sequence>
<organism evidence="1 2">
    <name type="scientific">Boseongicola aestuarii</name>
    <dbReference type="NCBI Taxonomy" id="1470561"/>
    <lineage>
        <taxon>Bacteria</taxon>
        <taxon>Pseudomonadati</taxon>
        <taxon>Pseudomonadota</taxon>
        <taxon>Alphaproteobacteria</taxon>
        <taxon>Rhodobacterales</taxon>
        <taxon>Paracoccaceae</taxon>
        <taxon>Boseongicola</taxon>
    </lineage>
</organism>
<evidence type="ECO:0000313" key="1">
    <source>
        <dbReference type="EMBL" id="SMX23608.1"/>
    </source>
</evidence>
<protein>
    <submittedName>
        <fullName evidence="1">Uncharacterized protein</fullName>
    </submittedName>
</protein>
<gene>
    <name evidence="1" type="ORF">BOA8489_01718</name>
</gene>
<accession>A0A238IYQ1</accession>
<evidence type="ECO:0000313" key="2">
    <source>
        <dbReference type="Proteomes" id="UP000201838"/>
    </source>
</evidence>
<reference evidence="1 2" key="1">
    <citation type="submission" date="2017-05" db="EMBL/GenBank/DDBJ databases">
        <authorList>
            <person name="Song R."/>
            <person name="Chenine A.L."/>
            <person name="Ruprecht R.M."/>
        </authorList>
    </citation>
    <scope>NUCLEOTIDE SEQUENCE [LARGE SCALE GENOMIC DNA]</scope>
    <source>
        <strain evidence="1 2">CECT 8489</strain>
    </source>
</reference>
<dbReference type="EMBL" id="FXXQ01000004">
    <property type="protein sequence ID" value="SMX23608.1"/>
    <property type="molecule type" value="Genomic_DNA"/>
</dbReference>
<dbReference type="AlphaFoldDB" id="A0A238IYQ1"/>
<dbReference type="Proteomes" id="UP000201838">
    <property type="component" value="Unassembled WGS sequence"/>
</dbReference>
<keyword evidence="2" id="KW-1185">Reference proteome</keyword>